<dbReference type="AlphaFoldDB" id="A0A502E1Q4"/>
<dbReference type="OrthoDB" id="9794656at2"/>
<sequence>MRKTFPLKPEGKHPDRHLEAVKHEIRKYIQREKRRDLPADTDYWAFDCRFGAEAESAETIHVEEITKSIDTVVESGGAQFYIEILARAAKRGPRGERKVIDESADSTEAGDADAQD</sequence>
<evidence type="ECO:0000313" key="2">
    <source>
        <dbReference type="EMBL" id="TPG30486.1"/>
    </source>
</evidence>
<accession>A0A502E1Q4</accession>
<dbReference type="RefSeq" id="WP_140838482.1">
    <property type="nucleotide sequence ID" value="NZ_RCZI01000001.1"/>
</dbReference>
<name>A0A502E1Q4_9BURK</name>
<dbReference type="EMBL" id="RCZI01000001">
    <property type="protein sequence ID" value="TPG30486.1"/>
    <property type="molecule type" value="Genomic_DNA"/>
</dbReference>
<reference evidence="2 3" key="1">
    <citation type="journal article" date="2019" name="Environ. Microbiol.">
        <title>Species interactions and distinct microbial communities in high Arctic permafrost affected cryosols are associated with the CH4 and CO2 gas fluxes.</title>
        <authorList>
            <person name="Altshuler I."/>
            <person name="Hamel J."/>
            <person name="Turney S."/>
            <person name="Magnuson E."/>
            <person name="Levesque R."/>
            <person name="Greer C."/>
            <person name="Whyte L.G."/>
        </authorList>
    </citation>
    <scope>NUCLEOTIDE SEQUENCE [LARGE SCALE GENOMIC DNA]</scope>
    <source>
        <strain evidence="2 3">S06.C</strain>
    </source>
</reference>
<organism evidence="2 3">
    <name type="scientific">Variovorax guangxiensis</name>
    <dbReference type="NCBI Taxonomy" id="1775474"/>
    <lineage>
        <taxon>Bacteria</taxon>
        <taxon>Pseudomonadati</taxon>
        <taxon>Pseudomonadota</taxon>
        <taxon>Betaproteobacteria</taxon>
        <taxon>Burkholderiales</taxon>
        <taxon>Comamonadaceae</taxon>
        <taxon>Variovorax</taxon>
    </lineage>
</organism>
<feature type="compositionally biased region" description="Acidic residues" evidence="1">
    <location>
        <begin position="102"/>
        <end position="116"/>
    </location>
</feature>
<evidence type="ECO:0000313" key="3">
    <source>
        <dbReference type="Proteomes" id="UP000319212"/>
    </source>
</evidence>
<comment type="caution">
    <text evidence="2">The sequence shown here is derived from an EMBL/GenBank/DDBJ whole genome shotgun (WGS) entry which is preliminary data.</text>
</comment>
<protein>
    <submittedName>
        <fullName evidence="2">Uncharacterized protein</fullName>
    </submittedName>
</protein>
<gene>
    <name evidence="2" type="ORF">EAH82_03090</name>
</gene>
<evidence type="ECO:0000256" key="1">
    <source>
        <dbReference type="SAM" id="MobiDB-lite"/>
    </source>
</evidence>
<feature type="region of interest" description="Disordered" evidence="1">
    <location>
        <begin position="91"/>
        <end position="116"/>
    </location>
</feature>
<proteinExistence type="predicted"/>
<dbReference type="InterPro" id="IPR046170">
    <property type="entry name" value="DUF6172"/>
</dbReference>
<dbReference type="Proteomes" id="UP000319212">
    <property type="component" value="Unassembled WGS sequence"/>
</dbReference>
<dbReference type="Pfam" id="PF19669">
    <property type="entry name" value="DUF6172"/>
    <property type="match status" value="1"/>
</dbReference>